<proteinExistence type="predicted"/>
<feature type="transmembrane region" description="Helical" evidence="2">
    <location>
        <begin position="346"/>
        <end position="366"/>
    </location>
</feature>
<protein>
    <submittedName>
        <fullName evidence="4">DUF4129 domain-containing protein</fullName>
    </submittedName>
</protein>
<evidence type="ECO:0000313" key="5">
    <source>
        <dbReference type="Proteomes" id="UP000253744"/>
    </source>
</evidence>
<organism evidence="4 5">
    <name type="scientific">Deinococcus wulumuqiensis</name>
    <dbReference type="NCBI Taxonomy" id="980427"/>
    <lineage>
        <taxon>Bacteria</taxon>
        <taxon>Thermotogati</taxon>
        <taxon>Deinococcota</taxon>
        <taxon>Deinococci</taxon>
        <taxon>Deinococcales</taxon>
        <taxon>Deinococcaceae</taxon>
        <taxon>Deinococcus</taxon>
    </lineage>
</organism>
<feature type="transmembrane region" description="Helical" evidence="2">
    <location>
        <begin position="26"/>
        <end position="52"/>
    </location>
</feature>
<keyword evidence="2" id="KW-1133">Transmembrane helix</keyword>
<reference evidence="4 5" key="1">
    <citation type="submission" date="2018-07" db="EMBL/GenBank/DDBJ databases">
        <title>Complete Genome and Methylome Analysis of Deinococcus wulumuqiensis NEB 479.</title>
        <authorList>
            <person name="Fomenkov A."/>
            <person name="Luyten Y."/>
            <person name="Vincze T."/>
            <person name="Anton B.P."/>
            <person name="Clark T."/>
            <person name="Roberts R.J."/>
            <person name="Morgan R.D."/>
        </authorList>
    </citation>
    <scope>NUCLEOTIDE SEQUENCE [LARGE SCALE GENOMIC DNA]</scope>
    <source>
        <strain evidence="4 5">NEB 479</strain>
    </source>
</reference>
<dbReference type="InterPro" id="IPR025403">
    <property type="entry name" value="TgpA-like_C"/>
</dbReference>
<feature type="transmembrane region" description="Helical" evidence="2">
    <location>
        <begin position="97"/>
        <end position="114"/>
    </location>
</feature>
<name>A0A345IGT2_9DEIO</name>
<keyword evidence="2" id="KW-0812">Transmembrane</keyword>
<evidence type="ECO:0000313" key="4">
    <source>
        <dbReference type="EMBL" id="AXG98904.1"/>
    </source>
</evidence>
<evidence type="ECO:0000256" key="2">
    <source>
        <dbReference type="SAM" id="Phobius"/>
    </source>
</evidence>
<feature type="domain" description="Protein-glutamine gamma-glutamyltransferase-like C-terminal" evidence="3">
    <location>
        <begin position="401"/>
        <end position="467"/>
    </location>
</feature>
<dbReference type="STRING" id="1288484.GCA_000348665_00074"/>
<gene>
    <name evidence="4" type="ORF">DVJ83_06705</name>
</gene>
<keyword evidence="2" id="KW-0472">Membrane</keyword>
<sequence length="487" mass="50563">MTVSGHAPSGHAPEDAPTPLHWRQGLLALLPLAYAGVMPLWACVLLGGATLLTLRSDRWAAIRVPLYLLIVGLAALPELLGMTAGSAGAAYALALRYLLWLGLIVVLHVGTAAVQEGHRWGAVLVALGGLIAPQPGVLLALLGGLAGRPGPDDRSALRPTRPASRVWLPVAGGALLALALSFALPAPRPPFALPPTNTAPRVAPDAPVRPPAVRPPAPLPTSQAPGGGGPVGLPRFTFDAQRSAFALNLLAVSWLGMVVLTATLLLRSRQRGGRLRDIPQGAALLAALLLTTALTLLAALAIRTPLETGAGESPPLGSLGETAQRMLKDLMSGNRRTQDVTALVDVVAWTTFVLNVLAALAVWQLLGRRRAAQAAREQSRHGPQAAPAAVPAPALHRIRLAYRQAEDALHAAGQPRTPAETPAGYAARLGTDFPDLQAPLQTLTRAYEPVRYGGHVSDEDADSAEAAAARITELAPALSVPEPKGTA</sequence>
<dbReference type="AlphaFoldDB" id="A0A345IGT2"/>
<dbReference type="Pfam" id="PF13559">
    <property type="entry name" value="DUF4129"/>
    <property type="match status" value="1"/>
</dbReference>
<feature type="region of interest" description="Disordered" evidence="1">
    <location>
        <begin position="195"/>
        <end position="230"/>
    </location>
</feature>
<feature type="transmembrane region" description="Helical" evidence="2">
    <location>
        <begin position="278"/>
        <end position="302"/>
    </location>
</feature>
<feature type="transmembrane region" description="Helical" evidence="2">
    <location>
        <begin position="166"/>
        <end position="184"/>
    </location>
</feature>
<dbReference type="KEGG" id="dwu:DVJ83_06705"/>
<dbReference type="EMBL" id="CP031158">
    <property type="protein sequence ID" value="AXG98904.1"/>
    <property type="molecule type" value="Genomic_DNA"/>
</dbReference>
<evidence type="ECO:0000259" key="3">
    <source>
        <dbReference type="Pfam" id="PF13559"/>
    </source>
</evidence>
<feature type="compositionally biased region" description="Pro residues" evidence="1">
    <location>
        <begin position="207"/>
        <end position="219"/>
    </location>
</feature>
<dbReference type="Proteomes" id="UP000253744">
    <property type="component" value="Chromosome"/>
</dbReference>
<feature type="transmembrane region" description="Helical" evidence="2">
    <location>
        <begin position="245"/>
        <end position="266"/>
    </location>
</feature>
<accession>A0A345IGT2</accession>
<feature type="transmembrane region" description="Helical" evidence="2">
    <location>
        <begin position="64"/>
        <end position="85"/>
    </location>
</feature>
<feature type="transmembrane region" description="Helical" evidence="2">
    <location>
        <begin position="120"/>
        <end position="145"/>
    </location>
</feature>
<evidence type="ECO:0000256" key="1">
    <source>
        <dbReference type="SAM" id="MobiDB-lite"/>
    </source>
</evidence>